<dbReference type="GO" id="GO:0003723">
    <property type="term" value="F:RNA binding"/>
    <property type="evidence" value="ECO:0007669"/>
    <property type="project" value="InterPro"/>
</dbReference>
<evidence type="ECO:0000259" key="6">
    <source>
        <dbReference type="PROSITE" id="PS50881"/>
    </source>
</evidence>
<comment type="caution">
    <text evidence="7">The sequence shown here is derived from an EMBL/GenBank/DDBJ whole genome shotgun (WGS) entry which is preliminary data.</text>
</comment>
<dbReference type="PROSITE" id="PS50881">
    <property type="entry name" value="S5_DSRBD"/>
    <property type="match status" value="1"/>
</dbReference>
<dbReference type="EMBL" id="MWPZ01000005">
    <property type="protein sequence ID" value="TIC97127.1"/>
    <property type="molecule type" value="Genomic_DNA"/>
</dbReference>
<gene>
    <name evidence="7" type="ORF">CH35J_007056</name>
</gene>
<comment type="similarity">
    <text evidence="1 5">Belongs to the universal ribosomal protein uS5 family.</text>
</comment>
<dbReference type="GO" id="GO:0005840">
    <property type="term" value="C:ribosome"/>
    <property type="evidence" value="ECO:0007669"/>
    <property type="project" value="UniProtKB-KW"/>
</dbReference>
<evidence type="ECO:0000256" key="3">
    <source>
        <dbReference type="ARBA" id="ARBA00023274"/>
    </source>
</evidence>
<dbReference type="OrthoDB" id="309483at2759"/>
<dbReference type="InterPro" id="IPR020568">
    <property type="entry name" value="Ribosomal_Su5_D2-typ_SF"/>
</dbReference>
<dbReference type="AlphaFoldDB" id="A0A4T0VXQ0"/>
<dbReference type="Proteomes" id="UP000305883">
    <property type="component" value="Unassembled WGS sequence"/>
</dbReference>
<dbReference type="InterPro" id="IPR014721">
    <property type="entry name" value="Ribsml_uS5_D2-typ_fold_subgr"/>
</dbReference>
<evidence type="ECO:0000313" key="8">
    <source>
        <dbReference type="Proteomes" id="UP000305883"/>
    </source>
</evidence>
<dbReference type="PANTHER" id="PTHR48277:SF1">
    <property type="entry name" value="MITOCHONDRIAL RIBOSOMAL PROTEIN S5"/>
    <property type="match status" value="1"/>
</dbReference>
<evidence type="ECO:0000256" key="4">
    <source>
        <dbReference type="PROSITE-ProRule" id="PRU00268"/>
    </source>
</evidence>
<proteinExistence type="inferred from homology"/>
<dbReference type="FunFam" id="3.30.230.10:FF:000002">
    <property type="entry name" value="30S ribosomal protein S5"/>
    <property type="match status" value="1"/>
</dbReference>
<dbReference type="SUPFAM" id="SSF54768">
    <property type="entry name" value="dsRNA-binding domain-like"/>
    <property type="match status" value="1"/>
</dbReference>
<dbReference type="InterPro" id="IPR005324">
    <property type="entry name" value="Ribosomal_uS5_C"/>
</dbReference>
<keyword evidence="2 4" id="KW-0689">Ribosomal protein</keyword>
<feature type="domain" description="S5 DRBM" evidence="6">
    <location>
        <begin position="325"/>
        <end position="388"/>
    </location>
</feature>
<dbReference type="Gene3D" id="3.30.160.20">
    <property type="match status" value="1"/>
</dbReference>
<dbReference type="PANTHER" id="PTHR48277">
    <property type="entry name" value="MITOCHONDRIAL RIBOSOMAL PROTEIN S5"/>
    <property type="match status" value="1"/>
</dbReference>
<accession>A0A4T0VXQ0</accession>
<evidence type="ECO:0000256" key="2">
    <source>
        <dbReference type="ARBA" id="ARBA00022980"/>
    </source>
</evidence>
<dbReference type="Gene3D" id="3.30.230.10">
    <property type="match status" value="1"/>
</dbReference>
<dbReference type="GO" id="GO:0005737">
    <property type="term" value="C:cytoplasm"/>
    <property type="evidence" value="ECO:0007669"/>
    <property type="project" value="UniProtKB-ARBA"/>
</dbReference>
<sequence>MNSVRPARSVLSRCVSVSSTPAMPCRLFHSSVSRSGRRRSRFNNITAEKMGLTTPDAIDSYAKRKFPEYTEEEKASLKQKYTPEQWEALEAAEAAIDPRDLVIQGRLRTDPYKQPYVEDFATIRPVIDAKPQKTLQPKEVKWLPRREWVDNYIEKMADRVDTQMHDTMGRAFARALRKVKESNPDKLDFTEEELDELEQNPELRRKFLIDQDPDVLGGKRPRGPKQAGIENNDWMNLIDKHFFEELEQSLSTVENPLQPSRLDSWKAIEGEHGNSALSAELGKVEGVKGLYKPPDDPEDDGLDPTGRFAKLKNATGMKMTDILSVLTKRVVLRSVSNQTRLGKIRSASVVVVAGNGDGRLGVGEAKSTDLHIATATATLLAIRNMKPIRRYENRTIFGNVEAKISGTVVKLASRPPGFGLRVSHRIFEMARLAGIHDLAATIPRSNNPYNTVYAVHKALMNQPDPEEMAIGRGKKLVDVRKVYYGGSVY</sequence>
<dbReference type="GO" id="GO:0003735">
    <property type="term" value="F:structural constituent of ribosome"/>
    <property type="evidence" value="ECO:0007669"/>
    <property type="project" value="UniProtKB-UniRule"/>
</dbReference>
<reference evidence="7 8" key="1">
    <citation type="journal article" date="2019" name="Genome Biol. Evol.">
        <title>Genomic Plasticity Mediated by Transposable Elements in the Plant Pathogenic Fungus Colletotrichum higginsianum.</title>
        <authorList>
            <person name="Tsushima A."/>
            <person name="Gan P."/>
            <person name="Kumakura N."/>
            <person name="Narusaka M."/>
            <person name="Takano Y."/>
            <person name="Narusaka Y."/>
            <person name="Shirasu K."/>
        </authorList>
    </citation>
    <scope>NUCLEOTIDE SEQUENCE [LARGE SCALE GENOMIC DNA]</scope>
    <source>
        <strain evidence="7 8">MAFF305635-RFP</strain>
    </source>
</reference>
<dbReference type="GO" id="GO:0006412">
    <property type="term" value="P:translation"/>
    <property type="evidence" value="ECO:0007669"/>
    <property type="project" value="InterPro"/>
</dbReference>
<dbReference type="InterPro" id="IPR013810">
    <property type="entry name" value="Ribosomal_uS5_N"/>
</dbReference>
<dbReference type="SUPFAM" id="SSF54211">
    <property type="entry name" value="Ribosomal protein S5 domain 2-like"/>
    <property type="match status" value="1"/>
</dbReference>
<name>A0A4T0VXQ0_9PEZI</name>
<dbReference type="InterPro" id="IPR000851">
    <property type="entry name" value="Ribosomal_uS5"/>
</dbReference>
<keyword evidence="3 4" id="KW-0687">Ribonucleoprotein</keyword>
<dbReference type="Pfam" id="PF00333">
    <property type="entry name" value="Ribosomal_S5"/>
    <property type="match status" value="1"/>
</dbReference>
<evidence type="ECO:0000313" key="7">
    <source>
        <dbReference type="EMBL" id="TIC97127.1"/>
    </source>
</evidence>
<evidence type="ECO:0000256" key="1">
    <source>
        <dbReference type="ARBA" id="ARBA00008945"/>
    </source>
</evidence>
<protein>
    <submittedName>
        <fullName evidence="7">37S ribosomal protein S5, mitochondrial</fullName>
    </submittedName>
</protein>
<dbReference type="GO" id="GO:1990904">
    <property type="term" value="C:ribonucleoprotein complex"/>
    <property type="evidence" value="ECO:0007669"/>
    <property type="project" value="UniProtKB-UniRule"/>
</dbReference>
<organism evidence="7 8">
    <name type="scientific">Colletotrichum higginsianum</name>
    <dbReference type="NCBI Taxonomy" id="80884"/>
    <lineage>
        <taxon>Eukaryota</taxon>
        <taxon>Fungi</taxon>
        <taxon>Dikarya</taxon>
        <taxon>Ascomycota</taxon>
        <taxon>Pezizomycotina</taxon>
        <taxon>Sordariomycetes</taxon>
        <taxon>Hypocreomycetidae</taxon>
        <taxon>Glomerellales</taxon>
        <taxon>Glomerellaceae</taxon>
        <taxon>Colletotrichum</taxon>
        <taxon>Colletotrichum destructivum species complex</taxon>
    </lineage>
</organism>
<dbReference type="Pfam" id="PF03719">
    <property type="entry name" value="Ribosomal_S5_C"/>
    <property type="match status" value="1"/>
</dbReference>
<evidence type="ECO:0000256" key="5">
    <source>
        <dbReference type="RuleBase" id="RU003823"/>
    </source>
</evidence>